<evidence type="ECO:0000256" key="2">
    <source>
        <dbReference type="ARBA" id="ARBA00022448"/>
    </source>
</evidence>
<comment type="caution">
    <text evidence="9">The sequence shown here is derived from an EMBL/GenBank/DDBJ whole genome shotgun (WGS) entry which is preliminary data.</text>
</comment>
<dbReference type="EMBL" id="WNDX01000111">
    <property type="protein sequence ID" value="KAF1041665.1"/>
    <property type="molecule type" value="Genomic_DNA"/>
</dbReference>
<keyword evidence="3" id="KW-1003">Cell membrane</keyword>
<feature type="transmembrane region" description="Helical" evidence="7">
    <location>
        <begin position="47"/>
        <end position="68"/>
    </location>
</feature>
<evidence type="ECO:0000256" key="7">
    <source>
        <dbReference type="RuleBase" id="RU363032"/>
    </source>
</evidence>
<dbReference type="SUPFAM" id="SSF160964">
    <property type="entry name" value="MalF N-terminal region-like"/>
    <property type="match status" value="1"/>
</dbReference>
<dbReference type="InterPro" id="IPR000515">
    <property type="entry name" value="MetI-like"/>
</dbReference>
<evidence type="ECO:0000256" key="3">
    <source>
        <dbReference type="ARBA" id="ARBA00022475"/>
    </source>
</evidence>
<feature type="transmembrane region" description="Helical" evidence="7">
    <location>
        <begin position="185"/>
        <end position="213"/>
    </location>
</feature>
<feature type="transmembrane region" description="Helical" evidence="7">
    <location>
        <begin position="141"/>
        <end position="162"/>
    </location>
</feature>
<dbReference type="PROSITE" id="PS50928">
    <property type="entry name" value="ABC_TM1"/>
    <property type="match status" value="1"/>
</dbReference>
<evidence type="ECO:0000256" key="6">
    <source>
        <dbReference type="ARBA" id="ARBA00023136"/>
    </source>
</evidence>
<feature type="domain" description="ABC transmembrane type-1" evidence="8">
    <location>
        <begin position="100"/>
        <end position="314"/>
    </location>
</feature>
<evidence type="ECO:0000259" key="8">
    <source>
        <dbReference type="PROSITE" id="PS50928"/>
    </source>
</evidence>
<dbReference type="CDD" id="cd06261">
    <property type="entry name" value="TM_PBP2"/>
    <property type="match status" value="1"/>
</dbReference>
<dbReference type="InterPro" id="IPR035906">
    <property type="entry name" value="MetI-like_sf"/>
</dbReference>
<evidence type="ECO:0000313" key="9">
    <source>
        <dbReference type="EMBL" id="KAF1041665.1"/>
    </source>
</evidence>
<evidence type="ECO:0000256" key="4">
    <source>
        <dbReference type="ARBA" id="ARBA00022692"/>
    </source>
</evidence>
<dbReference type="GO" id="GO:0005886">
    <property type="term" value="C:plasma membrane"/>
    <property type="evidence" value="ECO:0007669"/>
    <property type="project" value="UniProtKB-SubCell"/>
</dbReference>
<keyword evidence="6 7" id="KW-0472">Membrane</keyword>
<keyword evidence="2 7" id="KW-0813">Transport</keyword>
<dbReference type="InterPro" id="IPR051393">
    <property type="entry name" value="ABC_transporter_permease"/>
</dbReference>
<feature type="transmembrane region" description="Helical" evidence="7">
    <location>
        <begin position="292"/>
        <end position="311"/>
    </location>
</feature>
<dbReference type="SUPFAM" id="SSF161098">
    <property type="entry name" value="MetI-like"/>
    <property type="match status" value="1"/>
</dbReference>
<feature type="transmembrane region" description="Helical" evidence="7">
    <location>
        <begin position="234"/>
        <end position="256"/>
    </location>
</feature>
<keyword evidence="4 7" id="KW-0812">Transmembrane</keyword>
<evidence type="ECO:0000313" key="10">
    <source>
        <dbReference type="Proteomes" id="UP000462435"/>
    </source>
</evidence>
<dbReference type="AlphaFoldDB" id="A0A7V8FUR8"/>
<name>A0A7V8FUR8_9BURK</name>
<organism evidence="9 10">
    <name type="scientific">Herbaspirillum frisingense</name>
    <dbReference type="NCBI Taxonomy" id="92645"/>
    <lineage>
        <taxon>Bacteria</taxon>
        <taxon>Pseudomonadati</taxon>
        <taxon>Pseudomonadota</taxon>
        <taxon>Betaproteobacteria</taxon>
        <taxon>Burkholderiales</taxon>
        <taxon>Oxalobacteraceae</taxon>
        <taxon>Herbaspirillum</taxon>
    </lineage>
</organism>
<dbReference type="PANTHER" id="PTHR30193:SF37">
    <property type="entry name" value="INNER MEMBRANE ABC TRANSPORTER PERMEASE PROTEIN YCJO"/>
    <property type="match status" value="1"/>
</dbReference>
<dbReference type="GO" id="GO:0055085">
    <property type="term" value="P:transmembrane transport"/>
    <property type="evidence" value="ECO:0007669"/>
    <property type="project" value="InterPro"/>
</dbReference>
<protein>
    <submittedName>
        <fullName evidence="9">Lactose transport system permease protein LacF</fullName>
    </submittedName>
</protein>
<feature type="transmembrane region" description="Helical" evidence="7">
    <location>
        <begin position="109"/>
        <end position="129"/>
    </location>
</feature>
<dbReference type="PANTHER" id="PTHR30193">
    <property type="entry name" value="ABC TRANSPORTER PERMEASE PROTEIN"/>
    <property type="match status" value="1"/>
</dbReference>
<reference evidence="10" key="1">
    <citation type="journal article" date="2020" name="MBio">
        <title>Horizontal gene transfer to a defensive symbiont with a reduced genome amongst a multipartite beetle microbiome.</title>
        <authorList>
            <person name="Waterworth S.C."/>
            <person name="Florez L.V."/>
            <person name="Rees E.R."/>
            <person name="Hertweck C."/>
            <person name="Kaltenpoth M."/>
            <person name="Kwan J.C."/>
        </authorList>
    </citation>
    <scope>NUCLEOTIDE SEQUENCE [LARGE SCALE GENOMIC DNA]</scope>
</reference>
<gene>
    <name evidence="9" type="primary">lacF_3</name>
    <name evidence="9" type="ORF">GAK35_03173</name>
</gene>
<evidence type="ECO:0000256" key="5">
    <source>
        <dbReference type="ARBA" id="ARBA00022989"/>
    </source>
</evidence>
<comment type="similarity">
    <text evidence="7">Belongs to the binding-protein-dependent transport system permease family.</text>
</comment>
<dbReference type="Proteomes" id="UP000462435">
    <property type="component" value="Unassembled WGS sequence"/>
</dbReference>
<dbReference type="Pfam" id="PF00528">
    <property type="entry name" value="BPD_transp_1"/>
    <property type="match status" value="1"/>
</dbReference>
<comment type="subcellular location">
    <subcellularLocation>
        <location evidence="1 7">Cell membrane</location>
        <topology evidence="1 7">Multi-pass membrane protein</topology>
    </subcellularLocation>
</comment>
<sequence>MIVQTPALHPPADAANAVNAANATDTSTPPAAGALTSRRVAARRNRAALWFLAPACVMTLVYVLYPIASTIYLSFFNWDGMTAPQFVGLANYAELLHAPAFYTALKNNLAWLLMFLLAPPMGLAIALYLNQKVRGMRVIKALFFAPFVLSGVVVGLIFSWFYDPSFGLLSLLLGHGIPVLGDARYVTFGIIFAALWPQTAYCMILFLTGLTAINNDQVEAARMEGAKGWSMLRYVILPQLRPTTFMAFVVSIIGALRSFDLISVMSSGGPYESSTVLAYYAYDQAIKYYRQGYSAAIAVTLFAIMLVYIVYQLRRMLRAER</sequence>
<evidence type="ECO:0000256" key="1">
    <source>
        <dbReference type="ARBA" id="ARBA00004651"/>
    </source>
</evidence>
<proteinExistence type="inferred from homology"/>
<dbReference type="Gene3D" id="1.10.3720.10">
    <property type="entry name" value="MetI-like"/>
    <property type="match status" value="1"/>
</dbReference>
<accession>A0A7V8FUR8</accession>
<keyword evidence="5 7" id="KW-1133">Transmembrane helix</keyword>